<feature type="transmembrane region" description="Helical" evidence="1">
    <location>
        <begin position="395"/>
        <end position="425"/>
    </location>
</feature>
<sequence>MNSFADLLGGFGTVLSPENLLFAVIGVTLGTLVGVLPGIGPAVTIALLLPVTYNFDNPIPAFIMFAGIYYGAMYGGSTTSILLNTPGESASVATAIEGHEMAKRGQARAALATAAIGSFVAALISTALLALVAKPLAGIAVSFRATDYFALMILALVTVTSLVGRSLVRGLSSLLLGISLGFVGLDGVSGEPRFTFDNPMLFNGIDSVLLIIGLFAIGETLYVLVKGRTRPGSVAPLEPVSGGFMWLSRDQWRRSWAPWLRGTAFGFPFGVLPSGGAELPTFLSYSYEKQRSRGRKEFGKGAIEGVAGPEAANNASFSGVLVPLLTLGLPTSATAAVMLAAFKIFRLQPGPQLFDKSSDLVWALIASLFVGNVMLLALNLPLIRLWVKVLEIPRPLLYAGILVFATLGIYSVSGAITDILIAYAIGVVGFLMRQFDFPIAPTILGAILGPELEDQFRRALSIGNGDLTVFLRRPLTVAILLLALVALVLPYAPRIVARLRGRKTVGAGKLAFADED</sequence>
<keyword evidence="1" id="KW-0812">Transmembrane</keyword>
<dbReference type="EMBL" id="BMPI01000062">
    <property type="protein sequence ID" value="GGM71317.1"/>
    <property type="molecule type" value="Genomic_DNA"/>
</dbReference>
<feature type="transmembrane region" description="Helical" evidence="1">
    <location>
        <begin position="200"/>
        <end position="225"/>
    </location>
</feature>
<evidence type="ECO:0000313" key="4">
    <source>
        <dbReference type="Proteomes" id="UP000642070"/>
    </source>
</evidence>
<keyword evidence="1" id="KW-0472">Membrane</keyword>
<dbReference type="PANTHER" id="PTHR35342">
    <property type="entry name" value="TRICARBOXYLIC TRANSPORT PROTEIN"/>
    <property type="match status" value="1"/>
</dbReference>
<proteinExistence type="predicted"/>
<dbReference type="Pfam" id="PF01970">
    <property type="entry name" value="TctA"/>
    <property type="match status" value="1"/>
</dbReference>
<comment type="caution">
    <text evidence="3">The sequence shown here is derived from an EMBL/GenBank/DDBJ whole genome shotgun (WGS) entry which is preliminary data.</text>
</comment>
<evidence type="ECO:0000259" key="2">
    <source>
        <dbReference type="Pfam" id="PF01970"/>
    </source>
</evidence>
<dbReference type="RefSeq" id="WP_190255881.1">
    <property type="nucleotide sequence ID" value="NZ_BMPI01000062.1"/>
</dbReference>
<feature type="domain" description="DUF112" evidence="2">
    <location>
        <begin position="20"/>
        <end position="444"/>
    </location>
</feature>
<reference evidence="3" key="2">
    <citation type="submission" date="2020-09" db="EMBL/GenBank/DDBJ databases">
        <authorList>
            <person name="Sun Q."/>
            <person name="Ohkuma M."/>
        </authorList>
    </citation>
    <scope>NUCLEOTIDE SEQUENCE</scope>
    <source>
        <strain evidence="3">JCM 19831</strain>
    </source>
</reference>
<feature type="transmembrane region" description="Helical" evidence="1">
    <location>
        <begin position="320"/>
        <end position="342"/>
    </location>
</feature>
<evidence type="ECO:0000256" key="1">
    <source>
        <dbReference type="SAM" id="Phobius"/>
    </source>
</evidence>
<dbReference type="InterPro" id="IPR002823">
    <property type="entry name" value="DUF112_TM"/>
</dbReference>
<gene>
    <name evidence="3" type="ORF">GCM10007977_086460</name>
</gene>
<accession>A0A917X4G2</accession>
<feature type="transmembrane region" description="Helical" evidence="1">
    <location>
        <begin position="170"/>
        <end position="188"/>
    </location>
</feature>
<keyword evidence="4" id="KW-1185">Reference proteome</keyword>
<feature type="transmembrane region" description="Helical" evidence="1">
    <location>
        <begin position="109"/>
        <end position="133"/>
    </location>
</feature>
<dbReference type="AlphaFoldDB" id="A0A917X4G2"/>
<reference evidence="3" key="1">
    <citation type="journal article" date="2014" name="Int. J. Syst. Evol. Microbiol.">
        <title>Complete genome sequence of Corynebacterium casei LMG S-19264T (=DSM 44701T), isolated from a smear-ripened cheese.</title>
        <authorList>
            <consortium name="US DOE Joint Genome Institute (JGI-PGF)"/>
            <person name="Walter F."/>
            <person name="Albersmeier A."/>
            <person name="Kalinowski J."/>
            <person name="Ruckert C."/>
        </authorList>
    </citation>
    <scope>NUCLEOTIDE SEQUENCE</scope>
    <source>
        <strain evidence="3">JCM 19831</strain>
    </source>
</reference>
<organism evidence="3 4">
    <name type="scientific">Dactylosporangium sucinum</name>
    <dbReference type="NCBI Taxonomy" id="1424081"/>
    <lineage>
        <taxon>Bacteria</taxon>
        <taxon>Bacillati</taxon>
        <taxon>Actinomycetota</taxon>
        <taxon>Actinomycetes</taxon>
        <taxon>Micromonosporales</taxon>
        <taxon>Micromonosporaceae</taxon>
        <taxon>Dactylosporangium</taxon>
    </lineage>
</organism>
<feature type="transmembrane region" description="Helical" evidence="1">
    <location>
        <begin position="145"/>
        <end position="164"/>
    </location>
</feature>
<feature type="transmembrane region" description="Helical" evidence="1">
    <location>
        <begin position="475"/>
        <end position="493"/>
    </location>
</feature>
<name>A0A917X4G2_9ACTN</name>
<evidence type="ECO:0000313" key="3">
    <source>
        <dbReference type="EMBL" id="GGM71317.1"/>
    </source>
</evidence>
<dbReference type="Proteomes" id="UP000642070">
    <property type="component" value="Unassembled WGS sequence"/>
</dbReference>
<dbReference type="PANTHER" id="PTHR35342:SF5">
    <property type="entry name" value="TRICARBOXYLIC TRANSPORT PROTEIN"/>
    <property type="match status" value="1"/>
</dbReference>
<feature type="transmembrane region" description="Helical" evidence="1">
    <location>
        <begin position="362"/>
        <end position="383"/>
    </location>
</feature>
<keyword evidence="1" id="KW-1133">Transmembrane helix</keyword>
<feature type="transmembrane region" description="Helical" evidence="1">
    <location>
        <begin position="61"/>
        <end position="83"/>
    </location>
</feature>
<feature type="transmembrane region" description="Helical" evidence="1">
    <location>
        <begin position="20"/>
        <end position="49"/>
    </location>
</feature>
<protein>
    <submittedName>
        <fullName evidence="3">Tripartite tricarboxylate transporter TctA</fullName>
    </submittedName>
</protein>